<dbReference type="InterPro" id="IPR005123">
    <property type="entry name" value="Oxoglu/Fe-dep_dioxygenase_dom"/>
</dbReference>
<evidence type="ECO:0000256" key="13">
    <source>
        <dbReference type="SAM" id="MobiDB-lite"/>
    </source>
</evidence>
<keyword evidence="17" id="KW-1185">Reference proteome</keyword>
<evidence type="ECO:0000256" key="9">
    <source>
        <dbReference type="ARBA" id="ARBA00022964"/>
    </source>
</evidence>
<dbReference type="FunFam" id="2.60.120.620:FF:000001">
    <property type="entry name" value="Prolyl 4-hydroxylase subunit alpha 2"/>
    <property type="match status" value="1"/>
</dbReference>
<gene>
    <name evidence="16" type="ORF">PSYICH_LOCUS13295</name>
</gene>
<evidence type="ECO:0000256" key="14">
    <source>
        <dbReference type="SAM" id="SignalP"/>
    </source>
</evidence>
<evidence type="ECO:0000256" key="1">
    <source>
        <dbReference type="ARBA" id="ARBA00001961"/>
    </source>
</evidence>
<dbReference type="InterPro" id="IPR013547">
    <property type="entry name" value="P4H_N"/>
</dbReference>
<feature type="chain" id="PRO_5040256156" description="procollagen-proline 4-dioxygenase" evidence="14">
    <location>
        <begin position="21"/>
        <end position="543"/>
    </location>
</feature>
<evidence type="ECO:0000256" key="3">
    <source>
        <dbReference type="ARBA" id="ARBA00004319"/>
    </source>
</evidence>
<evidence type="ECO:0000256" key="12">
    <source>
        <dbReference type="ARBA" id="ARBA00023180"/>
    </source>
</evidence>
<keyword evidence="11" id="KW-0408">Iron</keyword>
<evidence type="ECO:0000256" key="10">
    <source>
        <dbReference type="ARBA" id="ARBA00023002"/>
    </source>
</evidence>
<feature type="domain" description="Fe2OG dioxygenase" evidence="15">
    <location>
        <begin position="414"/>
        <end position="523"/>
    </location>
</feature>
<dbReference type="PANTHER" id="PTHR10869:SF244">
    <property type="entry name" value="PROLYL 4-HYDROXYLASE SUBUNIT ALPHA-2"/>
    <property type="match status" value="1"/>
</dbReference>
<keyword evidence="9" id="KW-0223">Dioxygenase</keyword>
<dbReference type="GO" id="GO:0005506">
    <property type="term" value="F:iron ion binding"/>
    <property type="evidence" value="ECO:0007669"/>
    <property type="project" value="InterPro"/>
</dbReference>
<evidence type="ECO:0000313" key="16">
    <source>
        <dbReference type="EMBL" id="CAH1113842.1"/>
    </source>
</evidence>
<dbReference type="InterPro" id="IPR059068">
    <property type="entry name" value="TPR_P4H"/>
</dbReference>
<feature type="region of interest" description="Disordered" evidence="13">
    <location>
        <begin position="265"/>
        <end position="286"/>
    </location>
</feature>
<feature type="compositionally biased region" description="Acidic residues" evidence="13">
    <location>
        <begin position="268"/>
        <end position="278"/>
    </location>
</feature>
<evidence type="ECO:0000256" key="4">
    <source>
        <dbReference type="ARBA" id="ARBA00006511"/>
    </source>
</evidence>
<reference evidence="16" key="1">
    <citation type="submission" date="2022-01" db="EMBL/GenBank/DDBJ databases">
        <authorList>
            <person name="King R."/>
        </authorList>
    </citation>
    <scope>NUCLEOTIDE SEQUENCE</scope>
</reference>
<dbReference type="Gene3D" id="1.25.40.10">
    <property type="entry name" value="Tetratricopeptide repeat domain"/>
    <property type="match status" value="1"/>
</dbReference>
<evidence type="ECO:0000256" key="2">
    <source>
        <dbReference type="ARBA" id="ARBA00002035"/>
    </source>
</evidence>
<name>A0A9P0GK18_9CUCU</name>
<dbReference type="PROSITE" id="PS51471">
    <property type="entry name" value="FE2OG_OXY"/>
    <property type="match status" value="1"/>
</dbReference>
<dbReference type="Proteomes" id="UP001153636">
    <property type="component" value="Chromosome 7"/>
</dbReference>
<dbReference type="AlphaFoldDB" id="A0A9P0GK18"/>
<dbReference type="SMART" id="SM00702">
    <property type="entry name" value="P4Hc"/>
    <property type="match status" value="1"/>
</dbReference>
<dbReference type="PANTHER" id="PTHR10869">
    <property type="entry name" value="PROLYL 4-HYDROXYLASE ALPHA SUBUNIT"/>
    <property type="match status" value="1"/>
</dbReference>
<dbReference type="GO" id="GO:0005788">
    <property type="term" value="C:endoplasmic reticulum lumen"/>
    <property type="evidence" value="ECO:0007669"/>
    <property type="project" value="UniProtKB-SubCell"/>
</dbReference>
<evidence type="ECO:0000256" key="8">
    <source>
        <dbReference type="ARBA" id="ARBA00022896"/>
    </source>
</evidence>
<keyword evidence="7" id="KW-0256">Endoplasmic reticulum</keyword>
<keyword evidence="10" id="KW-0560">Oxidoreductase</keyword>
<dbReference type="GO" id="GO:0004656">
    <property type="term" value="F:procollagen-proline 4-dioxygenase activity"/>
    <property type="evidence" value="ECO:0007669"/>
    <property type="project" value="UniProtKB-EC"/>
</dbReference>
<dbReference type="Pfam" id="PF13640">
    <property type="entry name" value="2OG-FeII_Oxy_3"/>
    <property type="match status" value="1"/>
</dbReference>
<keyword evidence="8" id="KW-0847">Vitamin C</keyword>
<dbReference type="FunFam" id="1.25.40.10:FF:000006">
    <property type="entry name" value="Prolyl 4-hydroxylase subunit alpha 2"/>
    <property type="match status" value="1"/>
</dbReference>
<keyword evidence="14" id="KW-0732">Signal</keyword>
<keyword evidence="6" id="KW-0479">Metal-binding</keyword>
<evidence type="ECO:0000259" key="15">
    <source>
        <dbReference type="PROSITE" id="PS51471"/>
    </source>
</evidence>
<keyword evidence="12" id="KW-0325">Glycoprotein</keyword>
<proteinExistence type="inferred from homology"/>
<dbReference type="InterPro" id="IPR011990">
    <property type="entry name" value="TPR-like_helical_dom_sf"/>
</dbReference>
<comment type="similarity">
    <text evidence="4">Belongs to the P4HA family.</text>
</comment>
<evidence type="ECO:0000256" key="11">
    <source>
        <dbReference type="ARBA" id="ARBA00023004"/>
    </source>
</evidence>
<evidence type="ECO:0000256" key="7">
    <source>
        <dbReference type="ARBA" id="ARBA00022824"/>
    </source>
</evidence>
<evidence type="ECO:0000313" key="17">
    <source>
        <dbReference type="Proteomes" id="UP001153636"/>
    </source>
</evidence>
<feature type="signal peptide" evidence="14">
    <location>
        <begin position="1"/>
        <end position="20"/>
    </location>
</feature>
<accession>A0A9P0GK18</accession>
<comment type="cofactor">
    <cofactor evidence="1">
        <name>L-ascorbate</name>
        <dbReference type="ChEBI" id="CHEBI:38290"/>
    </cofactor>
</comment>
<comment type="function">
    <text evidence="2">Catalyzes the post-translational formation of 4-hydroxyproline in -Xaa-Pro-Gly- sequences in collagens and other proteins.</text>
</comment>
<dbReference type="InterPro" id="IPR006620">
    <property type="entry name" value="Pro_4_hyd_alph"/>
</dbReference>
<organism evidence="16 17">
    <name type="scientific">Psylliodes chrysocephalus</name>
    <dbReference type="NCBI Taxonomy" id="3402493"/>
    <lineage>
        <taxon>Eukaryota</taxon>
        <taxon>Metazoa</taxon>
        <taxon>Ecdysozoa</taxon>
        <taxon>Arthropoda</taxon>
        <taxon>Hexapoda</taxon>
        <taxon>Insecta</taxon>
        <taxon>Pterygota</taxon>
        <taxon>Neoptera</taxon>
        <taxon>Endopterygota</taxon>
        <taxon>Coleoptera</taxon>
        <taxon>Polyphaga</taxon>
        <taxon>Cucujiformia</taxon>
        <taxon>Chrysomeloidea</taxon>
        <taxon>Chrysomelidae</taxon>
        <taxon>Galerucinae</taxon>
        <taxon>Alticini</taxon>
        <taxon>Psylliodes</taxon>
    </lineage>
</organism>
<dbReference type="GO" id="GO:0031418">
    <property type="term" value="F:L-ascorbic acid binding"/>
    <property type="evidence" value="ECO:0007669"/>
    <property type="project" value="UniProtKB-KW"/>
</dbReference>
<comment type="subcellular location">
    <subcellularLocation>
        <location evidence="3">Endoplasmic reticulum lumen</location>
    </subcellularLocation>
</comment>
<dbReference type="EMBL" id="OV651819">
    <property type="protein sequence ID" value="CAH1113842.1"/>
    <property type="molecule type" value="Genomic_DNA"/>
</dbReference>
<dbReference type="Gene3D" id="2.60.120.620">
    <property type="entry name" value="q2cbj1_9rhob like domain"/>
    <property type="match status" value="1"/>
</dbReference>
<dbReference type="Pfam" id="PF08336">
    <property type="entry name" value="P4Ha_N"/>
    <property type="match status" value="1"/>
</dbReference>
<dbReference type="InterPro" id="IPR044862">
    <property type="entry name" value="Pro_4_hyd_alph_FE2OG_OXY"/>
</dbReference>
<dbReference type="Pfam" id="PF23558">
    <property type="entry name" value="TPR_P4H"/>
    <property type="match status" value="1"/>
</dbReference>
<sequence length="543" mass="62287">MHLCHLIVPFLVLISPKVSCEVYTALADLEELLDTENLLIDTLQSYIKAEEQKLHLLRKYVDIYQNQHNKAIKDVNSYISNPINAYTLVKRLTTDWNDVEELMSTQVSTDFLNNITYYKETRLFPTNEDLNGAAVALTRLQDTYKLDTSSLARGELNGVKYSAELTAADCFELGRQSYNNGDYYHTWLWMKEAEGRLNKEKNETISQSDILEYLAFSIYKQGDLSLALDLTNKLLEIMPTHSRAMGNKVYYEAELVRLIETQKKKGDDESEEVELEQDQPDHAYHNDPYAREYYESLCRGETNISEEIASKLKCRYLSNNNPFLKLAPFKVEEAYLKPDLFVFHDVMTDAEIETVKRLALPRLQRATVQNSVTGELEIAQYRISKSAWLKEEEHKHIADISQRVEDMTGLSMKTAEELQVVNYGIGGHYEPHFDFARRDELKTAFKSLGTGNRIATVLFYMSDVAQGGATVFPMVGAALWPKKGTAAFWYNLYPSGDGDTLTRHAACPVLAGSKWVSNKWIHEFEQEFRRPCTLERPPEHLTI</sequence>
<dbReference type="Gene3D" id="6.10.140.1460">
    <property type="match status" value="1"/>
</dbReference>
<dbReference type="EC" id="1.14.11.2" evidence="5"/>
<evidence type="ECO:0000256" key="6">
    <source>
        <dbReference type="ARBA" id="ARBA00022723"/>
    </source>
</evidence>
<evidence type="ECO:0000256" key="5">
    <source>
        <dbReference type="ARBA" id="ARBA00012269"/>
    </source>
</evidence>
<dbReference type="SUPFAM" id="SSF48452">
    <property type="entry name" value="TPR-like"/>
    <property type="match status" value="1"/>
</dbReference>
<dbReference type="OrthoDB" id="420380at2759"/>
<protein>
    <recommendedName>
        <fullName evidence="5">procollagen-proline 4-dioxygenase</fullName>
        <ecNumber evidence="5">1.14.11.2</ecNumber>
    </recommendedName>
</protein>
<dbReference type="InterPro" id="IPR045054">
    <property type="entry name" value="P4HA-like"/>
</dbReference>